<dbReference type="PANTHER" id="PTHR34309">
    <property type="entry name" value="SLR1406 PROTEIN"/>
    <property type="match status" value="1"/>
</dbReference>
<name>A0A7X5XP62_9SPHN</name>
<dbReference type="Gene3D" id="3.30.450.150">
    <property type="entry name" value="Haem-degrading domain"/>
    <property type="match status" value="1"/>
</dbReference>
<accession>A0A7X5XP62</accession>
<protein>
    <submittedName>
        <fullName evidence="1">Uncharacterized protein GlcG (DUF336 family)</fullName>
    </submittedName>
</protein>
<dbReference type="PANTHER" id="PTHR34309:SF1">
    <property type="entry name" value="PROTEIN GLCG"/>
    <property type="match status" value="1"/>
</dbReference>
<dbReference type="Proteomes" id="UP000535078">
    <property type="component" value="Unassembled WGS sequence"/>
</dbReference>
<dbReference type="AlphaFoldDB" id="A0A7X5XP62"/>
<sequence length="141" mass="13825">MVENYHTIAHGSALEAVAAAVGHGTAGGTPVVAAVVGASGELVAFLKGGAAPFHSEKIAQDKAFTAASFKVPTAAVYELVSGSEALCNGIAHQPRVVMFGGGVPIIVDGNCIGGIGVSGGSEEFDIACARAAAASIGAKEF</sequence>
<dbReference type="EMBL" id="JAATIT010000001">
    <property type="protein sequence ID" value="NJB88481.1"/>
    <property type="molecule type" value="Genomic_DNA"/>
</dbReference>
<dbReference type="RefSeq" id="WP_037557639.1">
    <property type="nucleotide sequence ID" value="NZ_JAATIT010000001.1"/>
</dbReference>
<organism evidence="1 2">
    <name type="scientific">Sphingopyxis italica</name>
    <dbReference type="NCBI Taxonomy" id="1129133"/>
    <lineage>
        <taxon>Bacteria</taxon>
        <taxon>Pseudomonadati</taxon>
        <taxon>Pseudomonadota</taxon>
        <taxon>Alphaproteobacteria</taxon>
        <taxon>Sphingomonadales</taxon>
        <taxon>Sphingomonadaceae</taxon>
        <taxon>Sphingopyxis</taxon>
    </lineage>
</organism>
<proteinExistence type="predicted"/>
<evidence type="ECO:0000313" key="2">
    <source>
        <dbReference type="Proteomes" id="UP000535078"/>
    </source>
</evidence>
<gene>
    <name evidence="1" type="ORF">GGR90_000633</name>
</gene>
<comment type="caution">
    <text evidence="1">The sequence shown here is derived from an EMBL/GenBank/DDBJ whole genome shotgun (WGS) entry which is preliminary data.</text>
</comment>
<dbReference type="InterPro" id="IPR052517">
    <property type="entry name" value="GlcG_carb_metab_protein"/>
</dbReference>
<dbReference type="InterPro" id="IPR038084">
    <property type="entry name" value="PduO/GlcC-like_sf"/>
</dbReference>
<dbReference type="InterPro" id="IPR005624">
    <property type="entry name" value="PduO/GlcC-like"/>
</dbReference>
<reference evidence="1 2" key="1">
    <citation type="submission" date="2020-03" db="EMBL/GenBank/DDBJ databases">
        <title>Genomic Encyclopedia of Type Strains, Phase IV (KMG-IV): sequencing the most valuable type-strain genomes for metagenomic binning, comparative biology and taxonomic classification.</title>
        <authorList>
            <person name="Goeker M."/>
        </authorList>
    </citation>
    <scope>NUCLEOTIDE SEQUENCE [LARGE SCALE GENOMIC DNA]</scope>
    <source>
        <strain evidence="1 2">DSM 25229</strain>
    </source>
</reference>
<dbReference type="SUPFAM" id="SSF143744">
    <property type="entry name" value="GlcG-like"/>
    <property type="match status" value="1"/>
</dbReference>
<evidence type="ECO:0000313" key="1">
    <source>
        <dbReference type="EMBL" id="NJB88481.1"/>
    </source>
</evidence>
<dbReference type="Pfam" id="PF03928">
    <property type="entry name" value="HbpS-like"/>
    <property type="match status" value="1"/>
</dbReference>
<keyword evidence="2" id="KW-1185">Reference proteome</keyword>